<dbReference type="Proteomes" id="UP001183414">
    <property type="component" value="Unassembled WGS sequence"/>
</dbReference>
<organism evidence="2 3">
    <name type="scientific">Streptomyces hazeniae</name>
    <dbReference type="NCBI Taxonomy" id="3075538"/>
    <lineage>
        <taxon>Bacteria</taxon>
        <taxon>Bacillati</taxon>
        <taxon>Actinomycetota</taxon>
        <taxon>Actinomycetes</taxon>
        <taxon>Kitasatosporales</taxon>
        <taxon>Streptomycetaceae</taxon>
        <taxon>Streptomyces</taxon>
    </lineage>
</organism>
<evidence type="ECO:0000256" key="1">
    <source>
        <dbReference type="SAM" id="MobiDB-lite"/>
    </source>
</evidence>
<reference evidence="3" key="1">
    <citation type="submission" date="2023-07" db="EMBL/GenBank/DDBJ databases">
        <title>30 novel species of actinomycetes from the DSMZ collection.</title>
        <authorList>
            <person name="Nouioui I."/>
        </authorList>
    </citation>
    <scope>NUCLEOTIDE SEQUENCE [LARGE SCALE GENOMIC DNA]</scope>
    <source>
        <strain evidence="3">DSM 42041</strain>
    </source>
</reference>
<accession>A0ABU2P396</accession>
<evidence type="ECO:0000313" key="2">
    <source>
        <dbReference type="EMBL" id="MDT0382667.1"/>
    </source>
</evidence>
<protein>
    <submittedName>
        <fullName evidence="2">Uncharacterized protein</fullName>
    </submittedName>
</protein>
<dbReference type="EMBL" id="JAVREQ010000049">
    <property type="protein sequence ID" value="MDT0382667.1"/>
    <property type="molecule type" value="Genomic_DNA"/>
</dbReference>
<feature type="region of interest" description="Disordered" evidence="1">
    <location>
        <begin position="162"/>
        <end position="201"/>
    </location>
</feature>
<proteinExistence type="predicted"/>
<dbReference type="RefSeq" id="WP_311676236.1">
    <property type="nucleotide sequence ID" value="NZ_JAVREQ010000049.1"/>
</dbReference>
<evidence type="ECO:0000313" key="3">
    <source>
        <dbReference type="Proteomes" id="UP001183414"/>
    </source>
</evidence>
<keyword evidence="3" id="KW-1185">Reference proteome</keyword>
<name>A0ABU2P396_9ACTN</name>
<gene>
    <name evidence="2" type="ORF">RM572_28355</name>
</gene>
<comment type="caution">
    <text evidence="2">The sequence shown here is derived from an EMBL/GenBank/DDBJ whole genome shotgun (WGS) entry which is preliminary data.</text>
</comment>
<sequence>MAALRQPHGRREPWRQLHEQQQAVQTYLAHGSSDGFLRAYVAADPQIYEEFDQLDSPVRYDKLTIILGRLHQAHLLPEEFRRRAIDRMKEIAVSSPDASWIDDEDWQLLLTDADREALFEHVLRRLVPYLEIRVENWAAESSGDVGDAEVENALRSYEEAFKERQDTKDTNTASRNFWAIDSYQQMRPEPEESADDWTPKNTSLRERLLQLRQSSGNQRSLFDDINQ</sequence>